<dbReference type="GO" id="GO:0005524">
    <property type="term" value="F:ATP binding"/>
    <property type="evidence" value="ECO:0007669"/>
    <property type="project" value="UniProtKB-UniRule"/>
</dbReference>
<keyword evidence="3 6" id="KW-0547">Nucleotide-binding</keyword>
<dbReference type="PANTHER" id="PTHR43289">
    <property type="entry name" value="MITOGEN-ACTIVATED PROTEIN KINASE KINASE KINASE 20-RELATED"/>
    <property type="match status" value="1"/>
</dbReference>
<dbReference type="PANTHER" id="PTHR43289:SF6">
    <property type="entry name" value="SERINE_THREONINE-PROTEIN KINASE NEKL-3"/>
    <property type="match status" value="1"/>
</dbReference>
<evidence type="ECO:0000256" key="2">
    <source>
        <dbReference type="ARBA" id="ARBA00022679"/>
    </source>
</evidence>
<feature type="domain" description="Protein kinase" evidence="8">
    <location>
        <begin position="12"/>
        <end position="274"/>
    </location>
</feature>
<evidence type="ECO:0000256" key="5">
    <source>
        <dbReference type="ARBA" id="ARBA00022840"/>
    </source>
</evidence>
<dbReference type="InterPro" id="IPR000719">
    <property type="entry name" value="Prot_kinase_dom"/>
</dbReference>
<feature type="transmembrane region" description="Helical" evidence="7">
    <location>
        <begin position="417"/>
        <end position="438"/>
    </location>
</feature>
<feature type="binding site" evidence="6">
    <location>
        <position position="41"/>
    </location>
    <ligand>
        <name>ATP</name>
        <dbReference type="ChEBI" id="CHEBI:30616"/>
    </ligand>
</feature>
<name>A0A455SZZ6_9CHLR</name>
<keyword evidence="7" id="KW-1133">Transmembrane helix</keyword>
<evidence type="ECO:0000256" key="1">
    <source>
        <dbReference type="ARBA" id="ARBA00012513"/>
    </source>
</evidence>
<evidence type="ECO:0000256" key="3">
    <source>
        <dbReference type="ARBA" id="ARBA00022741"/>
    </source>
</evidence>
<keyword evidence="4" id="KW-0418">Kinase</keyword>
<keyword evidence="7" id="KW-0472">Membrane</keyword>
<dbReference type="PROSITE" id="PS00108">
    <property type="entry name" value="PROTEIN_KINASE_ST"/>
    <property type="match status" value="1"/>
</dbReference>
<sequence>MTDYCGQQFGHYRLERLLGAGSFAQVYLATHVHLQTRVAVKVLHAALGPEAVEQFRREARTIAALVHPHIVRVLDFGLHEGHLPYLVMDYLPGGSLRQRYPRGSRLPLALALSYVRQAAEALQYAHERRIVHRDVKPENMLVGEDGLLRLADFGIATILETTGSLGQAVDGTAGSQNLAGTVLYMAPEQIQAHPRPESDQYALAVVLYEWLCGTPPFTGNFAEVAVRHCTVMPPPLRAQVPELPPALEEVILRALAKDWRARFPSVRAFAEALEQVSGVAVIKAGAGSSLPLSAPGGGLLSAGVSAALPTEQAPAAFSYYAETGAPPPRLPPPPMALNYLPLLRGPVRLRQLLYLSIHAVILIVPFLPLLLLRPPLQTLGLPLWLYTAVGGSLVGSGTLLAGALWGSWRGALVNGIYASFLAAISLTGHWLAFSPFLLTPPVAALLTGWIYEHRTLRGLGRALFALLPGALLLVLGPLLGNLLGKTGMAEVTLALLVTLATLIPGLTNGLLWSVLASLLVMLLVSAMVEMALQQWLERQQG</sequence>
<dbReference type="EC" id="2.7.11.1" evidence="1"/>
<evidence type="ECO:0000313" key="9">
    <source>
        <dbReference type="EMBL" id="BBH92669.1"/>
    </source>
</evidence>
<feature type="transmembrane region" description="Helical" evidence="7">
    <location>
        <begin position="352"/>
        <end position="371"/>
    </location>
</feature>
<dbReference type="SUPFAM" id="SSF56112">
    <property type="entry name" value="Protein kinase-like (PK-like)"/>
    <property type="match status" value="1"/>
</dbReference>
<dbReference type="CDD" id="cd14014">
    <property type="entry name" value="STKc_PknB_like"/>
    <property type="match status" value="1"/>
</dbReference>
<dbReference type="InterPro" id="IPR008271">
    <property type="entry name" value="Ser/Thr_kinase_AS"/>
</dbReference>
<feature type="transmembrane region" description="Helical" evidence="7">
    <location>
        <begin position="383"/>
        <end position="405"/>
    </location>
</feature>
<proteinExistence type="predicted"/>
<dbReference type="InterPro" id="IPR017441">
    <property type="entry name" value="Protein_kinase_ATP_BS"/>
</dbReference>
<reference evidence="9" key="1">
    <citation type="submission" date="2018-12" db="EMBL/GenBank/DDBJ databases">
        <title>Novel natural products biosynthetic potential of the class Ktedonobacteria.</title>
        <authorList>
            <person name="Zheng Y."/>
            <person name="Saitou A."/>
            <person name="Wang C.M."/>
            <person name="Toyoda A."/>
            <person name="Minakuchi Y."/>
            <person name="Sekiguchi Y."/>
            <person name="Ueda K."/>
            <person name="Takano H."/>
            <person name="Sakai Y."/>
            <person name="Yokota A."/>
            <person name="Yabe S."/>
        </authorList>
    </citation>
    <scope>NUCLEOTIDE SEQUENCE</scope>
    <source>
        <strain evidence="9">A3-2</strain>
    </source>
</reference>
<organism evidence="9">
    <name type="scientific">Thermogemmatispora argillosa</name>
    <dbReference type="NCBI Taxonomy" id="2045280"/>
    <lineage>
        <taxon>Bacteria</taxon>
        <taxon>Bacillati</taxon>
        <taxon>Chloroflexota</taxon>
        <taxon>Ktedonobacteria</taxon>
        <taxon>Thermogemmatisporales</taxon>
        <taxon>Thermogemmatisporaceae</taxon>
        <taxon>Thermogemmatispora</taxon>
    </lineage>
</organism>
<keyword evidence="7" id="KW-0812">Transmembrane</keyword>
<feature type="transmembrane region" description="Helical" evidence="7">
    <location>
        <begin position="487"/>
        <end position="504"/>
    </location>
</feature>
<dbReference type="Pfam" id="PF00069">
    <property type="entry name" value="Pkinase"/>
    <property type="match status" value="1"/>
</dbReference>
<evidence type="ECO:0000256" key="4">
    <source>
        <dbReference type="ARBA" id="ARBA00022777"/>
    </source>
</evidence>
<dbReference type="PROSITE" id="PS00107">
    <property type="entry name" value="PROTEIN_KINASE_ATP"/>
    <property type="match status" value="1"/>
</dbReference>
<dbReference type="InterPro" id="IPR011009">
    <property type="entry name" value="Kinase-like_dom_sf"/>
</dbReference>
<dbReference type="GO" id="GO:0004674">
    <property type="term" value="F:protein serine/threonine kinase activity"/>
    <property type="evidence" value="ECO:0007669"/>
    <property type="project" value="UniProtKB-EC"/>
</dbReference>
<protein>
    <recommendedName>
        <fullName evidence="1">non-specific serine/threonine protein kinase</fullName>
        <ecNumber evidence="1">2.7.11.1</ecNumber>
    </recommendedName>
</protein>
<accession>A0A455SZZ6</accession>
<gene>
    <name evidence="9" type="ORF">KTA_08680</name>
</gene>
<dbReference type="Gene3D" id="3.30.200.20">
    <property type="entry name" value="Phosphorylase Kinase, domain 1"/>
    <property type="match status" value="1"/>
</dbReference>
<evidence type="ECO:0000259" key="8">
    <source>
        <dbReference type="PROSITE" id="PS50011"/>
    </source>
</evidence>
<dbReference type="SMART" id="SM00220">
    <property type="entry name" value="S_TKc"/>
    <property type="match status" value="1"/>
</dbReference>
<keyword evidence="5 6" id="KW-0067">ATP-binding</keyword>
<dbReference type="AlphaFoldDB" id="A0A455SZZ6"/>
<dbReference type="Gene3D" id="1.10.510.10">
    <property type="entry name" value="Transferase(Phosphotransferase) domain 1"/>
    <property type="match status" value="1"/>
</dbReference>
<evidence type="ECO:0000256" key="6">
    <source>
        <dbReference type="PROSITE-ProRule" id="PRU10141"/>
    </source>
</evidence>
<dbReference type="PROSITE" id="PS50011">
    <property type="entry name" value="PROTEIN_KINASE_DOM"/>
    <property type="match status" value="1"/>
</dbReference>
<feature type="transmembrane region" description="Helical" evidence="7">
    <location>
        <begin position="458"/>
        <end position="480"/>
    </location>
</feature>
<dbReference type="EMBL" id="AP019377">
    <property type="protein sequence ID" value="BBH92669.1"/>
    <property type="molecule type" value="Genomic_DNA"/>
</dbReference>
<keyword evidence="2" id="KW-0808">Transferase</keyword>
<evidence type="ECO:0000256" key="7">
    <source>
        <dbReference type="SAM" id="Phobius"/>
    </source>
</evidence>